<dbReference type="Proteomes" id="UP001208689">
    <property type="component" value="Chromosome"/>
</dbReference>
<keyword evidence="1" id="KW-0547">Nucleotide-binding</keyword>
<dbReference type="InterPro" id="IPR025669">
    <property type="entry name" value="AAA_dom"/>
</dbReference>
<name>A0ABY6HN83_9ARCH</name>
<evidence type="ECO:0000313" key="4">
    <source>
        <dbReference type="EMBL" id="UYP44855.1"/>
    </source>
</evidence>
<evidence type="ECO:0000256" key="2">
    <source>
        <dbReference type="ARBA" id="ARBA00022840"/>
    </source>
</evidence>
<dbReference type="EMBL" id="CP104013">
    <property type="protein sequence ID" value="UYP44855.1"/>
    <property type="molecule type" value="Genomic_DNA"/>
</dbReference>
<dbReference type="Gene3D" id="3.40.50.300">
    <property type="entry name" value="P-loop containing nucleotide triphosphate hydrolases"/>
    <property type="match status" value="1"/>
</dbReference>
<keyword evidence="2" id="KW-0067">ATP-binding</keyword>
<organism evidence="4 5">
    <name type="scientific">Candidatus Lokiarchaeum ossiferum</name>
    <dbReference type="NCBI Taxonomy" id="2951803"/>
    <lineage>
        <taxon>Archaea</taxon>
        <taxon>Promethearchaeati</taxon>
        <taxon>Promethearchaeota</taxon>
        <taxon>Promethearchaeia</taxon>
        <taxon>Promethearchaeales</taxon>
        <taxon>Promethearchaeaceae</taxon>
        <taxon>Candidatus Lokiarchaeum</taxon>
    </lineage>
</organism>
<reference evidence="4" key="1">
    <citation type="submission" date="2022-09" db="EMBL/GenBank/DDBJ databases">
        <title>Actin cytoskeleton and complex cell architecture in an #Asgard archaeon.</title>
        <authorList>
            <person name="Ponce Toledo R.I."/>
            <person name="Schleper C."/>
            <person name="Rodrigues Oliveira T."/>
            <person name="Wollweber F."/>
            <person name="Xu J."/>
            <person name="Rittmann S."/>
            <person name="Klingl A."/>
            <person name="Pilhofer M."/>
        </authorList>
    </citation>
    <scope>NUCLEOTIDE SEQUENCE</scope>
    <source>
        <strain evidence="4">B-35</strain>
    </source>
</reference>
<accession>A0ABY6HN83</accession>
<evidence type="ECO:0000259" key="3">
    <source>
        <dbReference type="Pfam" id="PF13614"/>
    </source>
</evidence>
<dbReference type="SUPFAM" id="SSF52540">
    <property type="entry name" value="P-loop containing nucleoside triphosphate hydrolases"/>
    <property type="match status" value="1"/>
</dbReference>
<feature type="domain" description="AAA" evidence="3">
    <location>
        <begin position="1"/>
        <end position="165"/>
    </location>
</feature>
<dbReference type="PANTHER" id="PTHR43384:SF6">
    <property type="entry name" value="SEPTUM SITE-DETERMINING PROTEIN MIND HOMOLOG, CHLOROPLASTIC"/>
    <property type="match status" value="1"/>
</dbReference>
<evidence type="ECO:0000313" key="5">
    <source>
        <dbReference type="Proteomes" id="UP001208689"/>
    </source>
</evidence>
<dbReference type="InterPro" id="IPR050625">
    <property type="entry name" value="ParA/MinD_ATPase"/>
</dbReference>
<dbReference type="InterPro" id="IPR027417">
    <property type="entry name" value="P-loop_NTPase"/>
</dbReference>
<dbReference type="Pfam" id="PF13614">
    <property type="entry name" value="AAA_31"/>
    <property type="match status" value="1"/>
</dbReference>
<protein>
    <submittedName>
        <fullName evidence="4">Iron-sulfur cluster carrier protein</fullName>
    </submittedName>
</protein>
<gene>
    <name evidence="4" type="ORF">NEF87_001140</name>
</gene>
<evidence type="ECO:0000256" key="1">
    <source>
        <dbReference type="ARBA" id="ARBA00022741"/>
    </source>
</evidence>
<dbReference type="PANTHER" id="PTHR43384">
    <property type="entry name" value="SEPTUM SITE-DETERMINING PROTEIN MIND HOMOLOG, CHLOROPLASTIC-RELATED"/>
    <property type="match status" value="1"/>
</dbReference>
<proteinExistence type="predicted"/>
<sequence>MKRITVHSFRGGTGKSLIALNLATNLANKNKRVLLIETDISMPSFIEILKVNPKFTFNDYYEGNCDLSKAISKTNHGFSVICCGYNFSLNDKVFSVDQSYHGKRLKLFLGDLRNLSSQFDYCIIDSSPGWGFIQINNGLIANKIVLILRAELNNFKGTLKMVQDVYQKTFALGKEFAVFWNQIPNVDAMGGLISNWEKKFSSEMKIANFLYMNYYDEIAFNIAQGKHILKDNAIFQKNISQLTDFCFS</sequence>
<keyword evidence="5" id="KW-1185">Reference proteome</keyword>